<sequence>MQFLGAFVANIGINCAFMAEIMAAIIAVEKTISVNWLWIWLETDSKLLVHAYKPLEGNVCASKLASFAAYNLGYRWWDSPTIFISQKLLWC</sequence>
<feature type="transmembrane region" description="Helical" evidence="1">
    <location>
        <begin position="6"/>
        <end position="28"/>
    </location>
</feature>
<dbReference type="Proteomes" id="UP000008827">
    <property type="component" value="Chromosome 16"/>
</dbReference>
<dbReference type="AlphaFoldDB" id="A0A0R0FSG4"/>
<evidence type="ECO:0000313" key="4">
    <source>
        <dbReference type="Proteomes" id="UP000008827"/>
    </source>
</evidence>
<evidence type="ECO:0000313" key="2">
    <source>
        <dbReference type="EMBL" id="KRH09021.1"/>
    </source>
</evidence>
<dbReference type="EMBL" id="CM000849">
    <property type="protein sequence ID" value="KRH09021.1"/>
    <property type="molecule type" value="Genomic_DNA"/>
</dbReference>
<dbReference type="Gramene" id="KRH09021">
    <property type="protein sequence ID" value="KRH09021"/>
    <property type="gene ID" value="GLYMA_16G189600"/>
</dbReference>
<gene>
    <name evidence="2" type="ORF">GLYMA_16G189600</name>
</gene>
<keyword evidence="1" id="KW-1133">Transmembrane helix</keyword>
<keyword evidence="4" id="KW-1185">Reference proteome</keyword>
<reference evidence="2 3" key="1">
    <citation type="journal article" date="2010" name="Nature">
        <title>Genome sequence of the palaeopolyploid soybean.</title>
        <authorList>
            <person name="Schmutz J."/>
            <person name="Cannon S.B."/>
            <person name="Schlueter J."/>
            <person name="Ma J."/>
            <person name="Mitros T."/>
            <person name="Nelson W."/>
            <person name="Hyten D.L."/>
            <person name="Song Q."/>
            <person name="Thelen J.J."/>
            <person name="Cheng J."/>
            <person name="Xu D."/>
            <person name="Hellsten U."/>
            <person name="May G.D."/>
            <person name="Yu Y."/>
            <person name="Sakurai T."/>
            <person name="Umezawa T."/>
            <person name="Bhattacharyya M.K."/>
            <person name="Sandhu D."/>
            <person name="Valliyodan B."/>
            <person name="Lindquist E."/>
            <person name="Peto M."/>
            <person name="Grant D."/>
            <person name="Shu S."/>
            <person name="Goodstein D."/>
            <person name="Barry K."/>
            <person name="Futrell-Griggs M."/>
            <person name="Abernathy B."/>
            <person name="Du J."/>
            <person name="Tian Z."/>
            <person name="Zhu L."/>
            <person name="Gill N."/>
            <person name="Joshi T."/>
            <person name="Libault M."/>
            <person name="Sethuraman A."/>
            <person name="Zhang X.-C."/>
            <person name="Shinozaki K."/>
            <person name="Nguyen H.T."/>
            <person name="Wing R.A."/>
            <person name="Cregan P."/>
            <person name="Specht J."/>
            <person name="Grimwood J."/>
            <person name="Rokhsar D."/>
            <person name="Stacey G."/>
            <person name="Shoemaker R.C."/>
            <person name="Jackson S.A."/>
        </authorList>
    </citation>
    <scope>NUCLEOTIDE SEQUENCE</scope>
    <source>
        <strain evidence="3">cv. Williams 82</strain>
        <tissue evidence="2">Callus</tissue>
    </source>
</reference>
<dbReference type="OMA" id="NIGINCA"/>
<dbReference type="InParanoid" id="A0A0R0FSG4"/>
<evidence type="ECO:0008006" key="5">
    <source>
        <dbReference type="Google" id="ProtNLM"/>
    </source>
</evidence>
<keyword evidence="1" id="KW-0472">Membrane</keyword>
<proteinExistence type="predicted"/>
<dbReference type="EnsemblPlants" id="KRH09021">
    <property type="protein sequence ID" value="KRH09021"/>
    <property type="gene ID" value="GLYMA_16G189600"/>
</dbReference>
<name>A0A0R0FSG4_SOYBN</name>
<keyword evidence="1" id="KW-0812">Transmembrane</keyword>
<organism evidence="2">
    <name type="scientific">Glycine max</name>
    <name type="common">Soybean</name>
    <name type="synonym">Glycine hispida</name>
    <dbReference type="NCBI Taxonomy" id="3847"/>
    <lineage>
        <taxon>Eukaryota</taxon>
        <taxon>Viridiplantae</taxon>
        <taxon>Streptophyta</taxon>
        <taxon>Embryophyta</taxon>
        <taxon>Tracheophyta</taxon>
        <taxon>Spermatophyta</taxon>
        <taxon>Magnoliopsida</taxon>
        <taxon>eudicotyledons</taxon>
        <taxon>Gunneridae</taxon>
        <taxon>Pentapetalae</taxon>
        <taxon>rosids</taxon>
        <taxon>fabids</taxon>
        <taxon>Fabales</taxon>
        <taxon>Fabaceae</taxon>
        <taxon>Papilionoideae</taxon>
        <taxon>50 kb inversion clade</taxon>
        <taxon>NPAAA clade</taxon>
        <taxon>indigoferoid/millettioid clade</taxon>
        <taxon>Phaseoleae</taxon>
        <taxon>Glycine</taxon>
        <taxon>Glycine subgen. Soja</taxon>
    </lineage>
</organism>
<dbReference type="SUPFAM" id="SSF53098">
    <property type="entry name" value="Ribonuclease H-like"/>
    <property type="match status" value="1"/>
</dbReference>
<protein>
    <recommendedName>
        <fullName evidence="5">RNase H type-1 domain-containing protein</fullName>
    </recommendedName>
</protein>
<evidence type="ECO:0000313" key="3">
    <source>
        <dbReference type="EnsemblPlants" id="KRH09021"/>
    </source>
</evidence>
<accession>A0A0R0FSG4</accession>
<reference evidence="2" key="3">
    <citation type="submission" date="2018-07" db="EMBL/GenBank/DDBJ databases">
        <title>WGS assembly of Glycine max.</title>
        <authorList>
            <person name="Schmutz J."/>
            <person name="Cannon S."/>
            <person name="Schlueter J."/>
            <person name="Ma J."/>
            <person name="Mitros T."/>
            <person name="Nelson W."/>
            <person name="Hyten D."/>
            <person name="Song Q."/>
            <person name="Thelen J."/>
            <person name="Cheng J."/>
            <person name="Xu D."/>
            <person name="Hellsten U."/>
            <person name="May G."/>
            <person name="Yu Y."/>
            <person name="Sakurai T."/>
            <person name="Umezawa T."/>
            <person name="Bhattacharyya M."/>
            <person name="Sandhu D."/>
            <person name="Valliyodan B."/>
            <person name="Lindquist E."/>
            <person name="Peto M."/>
            <person name="Grant D."/>
            <person name="Shu S."/>
            <person name="Goodstein D."/>
            <person name="Barry K."/>
            <person name="Futrell-Griggs M."/>
            <person name="Abernathy B."/>
            <person name="Du J."/>
            <person name="Tian Z."/>
            <person name="Zhu L."/>
            <person name="Gill N."/>
            <person name="Joshi T."/>
            <person name="Libault M."/>
            <person name="Sethuraman A."/>
            <person name="Zhang X."/>
            <person name="Shinozaki K."/>
            <person name="Nguyen H."/>
            <person name="Wing R."/>
            <person name="Cregan P."/>
            <person name="Specht J."/>
            <person name="Grimwood J."/>
            <person name="Rokhsar D."/>
            <person name="Stacey G."/>
            <person name="Shoemaker R."/>
            <person name="Jackson S."/>
        </authorList>
    </citation>
    <scope>NUCLEOTIDE SEQUENCE</scope>
    <source>
        <tissue evidence="2">Callus</tissue>
    </source>
</reference>
<dbReference type="InterPro" id="IPR012337">
    <property type="entry name" value="RNaseH-like_sf"/>
</dbReference>
<evidence type="ECO:0000256" key="1">
    <source>
        <dbReference type="SAM" id="Phobius"/>
    </source>
</evidence>
<reference evidence="3" key="2">
    <citation type="submission" date="2018-02" db="UniProtKB">
        <authorList>
            <consortium name="EnsemblPlants"/>
        </authorList>
    </citation>
    <scope>IDENTIFICATION</scope>
    <source>
        <strain evidence="3">Williams 82</strain>
    </source>
</reference>